<evidence type="ECO:0000313" key="4">
    <source>
        <dbReference type="Proteomes" id="UP000509750"/>
    </source>
</evidence>
<evidence type="ECO:0000313" key="3">
    <source>
        <dbReference type="EMBL" id="QLG28177.1"/>
    </source>
</evidence>
<keyword evidence="4" id="KW-1185">Reference proteome</keyword>
<proteinExistence type="predicted"/>
<dbReference type="AlphaFoldDB" id="A0A7D5KED7"/>
<evidence type="ECO:0000259" key="2">
    <source>
        <dbReference type="PROSITE" id="PS50966"/>
    </source>
</evidence>
<dbReference type="InterPro" id="IPR007527">
    <property type="entry name" value="Znf_SWIM"/>
</dbReference>
<dbReference type="PROSITE" id="PS50966">
    <property type="entry name" value="ZF_SWIM"/>
    <property type="match status" value="1"/>
</dbReference>
<evidence type="ECO:0000256" key="1">
    <source>
        <dbReference type="PROSITE-ProRule" id="PRU00325"/>
    </source>
</evidence>
<name>A0A7D5KED7_9EURY</name>
<keyword evidence="1" id="KW-0479">Metal-binding</keyword>
<accession>A0A7D5KED7</accession>
<dbReference type="KEGG" id="halg:HUG10_11725"/>
<sequence length="99" mass="10971">MDVFSVTFALDEPEQESEAHCNCDYDGDSEEDPCRHIKAAAGAFKLALEGGEAQIHRSQRDALRRERVRFVDGPDPMTKDDWLDATDGRLTVGGMDSVV</sequence>
<dbReference type="RefSeq" id="WP_179169752.1">
    <property type="nucleotide sequence ID" value="NZ_CP058529.1"/>
</dbReference>
<dbReference type="EMBL" id="CP058529">
    <property type="protein sequence ID" value="QLG28177.1"/>
    <property type="molecule type" value="Genomic_DNA"/>
</dbReference>
<keyword evidence="1" id="KW-0862">Zinc</keyword>
<feature type="domain" description="SWIM-type" evidence="2">
    <location>
        <begin position="6"/>
        <end position="45"/>
    </location>
</feature>
<organism evidence="3 4">
    <name type="scientific">Halorarum halophilum</name>
    <dbReference type="NCBI Taxonomy" id="2743090"/>
    <lineage>
        <taxon>Archaea</taxon>
        <taxon>Methanobacteriati</taxon>
        <taxon>Methanobacteriota</taxon>
        <taxon>Stenosarchaea group</taxon>
        <taxon>Halobacteria</taxon>
        <taxon>Halobacteriales</taxon>
        <taxon>Haloferacaceae</taxon>
        <taxon>Halorarum</taxon>
    </lineage>
</organism>
<keyword evidence="1" id="KW-0863">Zinc-finger</keyword>
<dbReference type="GO" id="GO:0008270">
    <property type="term" value="F:zinc ion binding"/>
    <property type="evidence" value="ECO:0007669"/>
    <property type="project" value="UniProtKB-KW"/>
</dbReference>
<gene>
    <name evidence="3" type="ORF">HUG10_11725</name>
</gene>
<reference evidence="3 4" key="1">
    <citation type="submission" date="2020-07" db="EMBL/GenBank/DDBJ databases">
        <title>Gai3-2, isolated from salt lake.</title>
        <authorList>
            <person name="Cui H."/>
            <person name="Shi X."/>
        </authorList>
    </citation>
    <scope>NUCLEOTIDE SEQUENCE [LARGE SCALE GENOMIC DNA]</scope>
    <source>
        <strain evidence="3 4">Gai3-2</strain>
    </source>
</reference>
<dbReference type="Proteomes" id="UP000509750">
    <property type="component" value="Chromosome"/>
</dbReference>
<protein>
    <submittedName>
        <fullName evidence="3">SWIM zinc finger family protein</fullName>
    </submittedName>
</protein>
<dbReference type="GeneID" id="56029512"/>